<dbReference type="Proteomes" id="UP000250079">
    <property type="component" value="Chromosome"/>
</dbReference>
<keyword evidence="7 12" id="KW-0067">ATP-binding</keyword>
<protein>
    <submittedName>
        <fullName evidence="12">Xylose import ATP-binding protein XylG</fullName>
        <ecNumber evidence="12">3.6.3.17</ecNumber>
    </submittedName>
</protein>
<organism evidence="12 13">
    <name type="scientific">Granulosicoccus antarcticus IMCC3135</name>
    <dbReference type="NCBI Taxonomy" id="1192854"/>
    <lineage>
        <taxon>Bacteria</taxon>
        <taxon>Pseudomonadati</taxon>
        <taxon>Pseudomonadota</taxon>
        <taxon>Gammaproteobacteria</taxon>
        <taxon>Chromatiales</taxon>
        <taxon>Granulosicoccaceae</taxon>
        <taxon>Granulosicoccus</taxon>
    </lineage>
</organism>
<evidence type="ECO:0000313" key="12">
    <source>
        <dbReference type="EMBL" id="ASJ70482.1"/>
    </source>
</evidence>
<evidence type="ECO:0000259" key="11">
    <source>
        <dbReference type="PROSITE" id="PS50893"/>
    </source>
</evidence>
<dbReference type="EMBL" id="CP018632">
    <property type="protein sequence ID" value="ASJ70482.1"/>
    <property type="molecule type" value="Genomic_DNA"/>
</dbReference>
<dbReference type="PROSITE" id="PS50893">
    <property type="entry name" value="ABC_TRANSPORTER_2"/>
    <property type="match status" value="2"/>
</dbReference>
<dbReference type="FunFam" id="3.40.50.300:FF:000127">
    <property type="entry name" value="Ribose import ATP-binding protein RbsA"/>
    <property type="match status" value="1"/>
</dbReference>
<feature type="compositionally biased region" description="Low complexity" evidence="10">
    <location>
        <begin position="1"/>
        <end position="18"/>
    </location>
</feature>
<dbReference type="InterPro" id="IPR050107">
    <property type="entry name" value="ABC_carbohydrate_import_ATPase"/>
</dbReference>
<dbReference type="CDD" id="cd03215">
    <property type="entry name" value="ABC_Carb_Monos_II"/>
    <property type="match status" value="1"/>
</dbReference>
<feature type="region of interest" description="Disordered" evidence="10">
    <location>
        <begin position="1"/>
        <end position="27"/>
    </location>
</feature>
<comment type="subcellular location">
    <subcellularLocation>
        <location evidence="1">Cell membrane</location>
        <topology evidence="1">Peripheral membrane protein</topology>
    </subcellularLocation>
</comment>
<dbReference type="KEGG" id="gai:IMCC3135_01815"/>
<keyword evidence="3" id="KW-1003">Cell membrane</keyword>
<dbReference type="SMART" id="SM00382">
    <property type="entry name" value="AAA"/>
    <property type="match status" value="2"/>
</dbReference>
<evidence type="ECO:0000256" key="3">
    <source>
        <dbReference type="ARBA" id="ARBA00022475"/>
    </source>
</evidence>
<dbReference type="Gene3D" id="3.40.50.300">
    <property type="entry name" value="P-loop containing nucleotide triphosphate hydrolases"/>
    <property type="match status" value="2"/>
</dbReference>
<dbReference type="EC" id="3.6.3.17" evidence="12"/>
<keyword evidence="13" id="KW-1185">Reference proteome</keyword>
<dbReference type="CDD" id="cd03216">
    <property type="entry name" value="ABC_Carb_Monos_I"/>
    <property type="match status" value="1"/>
</dbReference>
<dbReference type="GO" id="GO:0005524">
    <property type="term" value="F:ATP binding"/>
    <property type="evidence" value="ECO:0007669"/>
    <property type="project" value="UniProtKB-KW"/>
</dbReference>
<dbReference type="GO" id="GO:0005886">
    <property type="term" value="C:plasma membrane"/>
    <property type="evidence" value="ECO:0007669"/>
    <property type="project" value="UniProtKB-SubCell"/>
</dbReference>
<evidence type="ECO:0000256" key="5">
    <source>
        <dbReference type="ARBA" id="ARBA00022737"/>
    </source>
</evidence>
<accession>A0A2Z2NGS8</accession>
<gene>
    <name evidence="12" type="primary">xylG_1</name>
    <name evidence="12" type="ORF">IMCC3135_01815</name>
</gene>
<sequence>MTSQDPLQAAAQSSSPSQHDGDDDKPTPILSLIGITKHFGALAANENISLSLHSGEIVALLGENGAGKTTLMNILFGHYRADSGSIEAFGKPLEQHTPEEALARGIGMVHQHFTLADNLSVLDNILLGTESLWQPFSRRNSARTRLQRIMSEAGLSVNIDAPVRDLSVGERQRVEILKALYRNVRILILDEPTAVLTPQEVDDLFVLLRSMAAQGLAIIIISHKLQEVMAISDRVVVLRAGQMVGAAVTATVSRDQLAEMIVGRQIERPSLEARTAGEELLSLRGVYLQDKGRERPTLDNINLQIRACEIVGVAGVSGNGQSSLADVLSGLRTPDEGEFVLHGNVQRRPSPRSLTRQGLARIPEDRHLRGVISEMSLWENLLLDELGTRPIWKLGMLLDRQAARAQARQLISDFDVRCSNEDQPAGLLSGGNMQKLILARNLARNPDIILANQPTRGLDEGAIAAVHTLLINARNQGAGVLLITEDLDELLRLSDRVVVMHNGHMSESLTSQGLSARELGLRMSGAFEESAKP</sequence>
<keyword evidence="8" id="KW-1278">Translocase</keyword>
<name>A0A2Z2NGS8_9GAMM</name>
<evidence type="ECO:0000256" key="9">
    <source>
        <dbReference type="ARBA" id="ARBA00023136"/>
    </source>
</evidence>
<keyword evidence="12" id="KW-0378">Hydrolase</keyword>
<dbReference type="AlphaFoldDB" id="A0A2Z2NGS8"/>
<evidence type="ECO:0000256" key="2">
    <source>
        <dbReference type="ARBA" id="ARBA00022448"/>
    </source>
</evidence>
<dbReference type="SUPFAM" id="SSF52540">
    <property type="entry name" value="P-loop containing nucleoside triphosphate hydrolases"/>
    <property type="match status" value="2"/>
</dbReference>
<feature type="domain" description="ABC transporter" evidence="11">
    <location>
        <begin position="30"/>
        <end position="265"/>
    </location>
</feature>
<dbReference type="InterPro" id="IPR003439">
    <property type="entry name" value="ABC_transporter-like_ATP-bd"/>
</dbReference>
<dbReference type="PANTHER" id="PTHR43790:SF4">
    <property type="entry name" value="GUANOSINE IMPORT ATP-BINDING PROTEIN NUPO"/>
    <property type="match status" value="1"/>
</dbReference>
<evidence type="ECO:0000313" key="13">
    <source>
        <dbReference type="Proteomes" id="UP000250079"/>
    </source>
</evidence>
<keyword evidence="5" id="KW-0677">Repeat</keyword>
<dbReference type="PANTHER" id="PTHR43790">
    <property type="entry name" value="CARBOHYDRATE TRANSPORT ATP-BINDING PROTEIN MG119-RELATED"/>
    <property type="match status" value="1"/>
</dbReference>
<feature type="domain" description="ABC transporter" evidence="11">
    <location>
        <begin position="281"/>
        <end position="527"/>
    </location>
</feature>
<evidence type="ECO:0000256" key="7">
    <source>
        <dbReference type="ARBA" id="ARBA00022840"/>
    </source>
</evidence>
<keyword evidence="2" id="KW-0813">Transport</keyword>
<keyword evidence="4" id="KW-0762">Sugar transport</keyword>
<evidence type="ECO:0000256" key="1">
    <source>
        <dbReference type="ARBA" id="ARBA00004202"/>
    </source>
</evidence>
<evidence type="ECO:0000256" key="6">
    <source>
        <dbReference type="ARBA" id="ARBA00022741"/>
    </source>
</evidence>
<evidence type="ECO:0000256" key="10">
    <source>
        <dbReference type="SAM" id="MobiDB-lite"/>
    </source>
</evidence>
<proteinExistence type="predicted"/>
<dbReference type="RefSeq" id="WP_205737863.1">
    <property type="nucleotide sequence ID" value="NZ_CP018632.1"/>
</dbReference>
<dbReference type="InterPro" id="IPR003593">
    <property type="entry name" value="AAA+_ATPase"/>
</dbReference>
<evidence type="ECO:0000256" key="8">
    <source>
        <dbReference type="ARBA" id="ARBA00022967"/>
    </source>
</evidence>
<dbReference type="InterPro" id="IPR017871">
    <property type="entry name" value="ABC_transporter-like_CS"/>
</dbReference>
<dbReference type="GO" id="GO:0016887">
    <property type="term" value="F:ATP hydrolysis activity"/>
    <property type="evidence" value="ECO:0007669"/>
    <property type="project" value="InterPro"/>
</dbReference>
<dbReference type="InterPro" id="IPR027417">
    <property type="entry name" value="P-loop_NTPase"/>
</dbReference>
<evidence type="ECO:0000256" key="4">
    <source>
        <dbReference type="ARBA" id="ARBA00022597"/>
    </source>
</evidence>
<dbReference type="Pfam" id="PF00005">
    <property type="entry name" value="ABC_tran"/>
    <property type="match status" value="2"/>
</dbReference>
<reference evidence="12 13" key="1">
    <citation type="submission" date="2016-12" db="EMBL/GenBank/DDBJ databases">
        <authorList>
            <person name="Song W.-J."/>
            <person name="Kurnit D.M."/>
        </authorList>
    </citation>
    <scope>NUCLEOTIDE SEQUENCE [LARGE SCALE GENOMIC DNA]</scope>
    <source>
        <strain evidence="12 13">IMCC3135</strain>
    </source>
</reference>
<keyword evidence="9" id="KW-0472">Membrane</keyword>
<dbReference type="PROSITE" id="PS00211">
    <property type="entry name" value="ABC_TRANSPORTER_1"/>
    <property type="match status" value="2"/>
</dbReference>
<keyword evidence="6" id="KW-0547">Nucleotide-binding</keyword>